<comment type="caution">
    <text evidence="6">The sequence shown here is derived from an EMBL/GenBank/DDBJ whole genome shotgun (WGS) entry which is preliminary data.</text>
</comment>
<organism evidence="6 7">
    <name type="scientific">Metalysinibacillus jejuensis</name>
    <dbReference type="NCBI Taxonomy" id="914327"/>
    <lineage>
        <taxon>Bacteria</taxon>
        <taxon>Bacillati</taxon>
        <taxon>Bacillota</taxon>
        <taxon>Bacilli</taxon>
        <taxon>Bacillales</taxon>
        <taxon>Caryophanaceae</taxon>
        <taxon>Metalysinibacillus</taxon>
    </lineage>
</organism>
<dbReference type="InterPro" id="IPR027417">
    <property type="entry name" value="P-loop_NTPase"/>
</dbReference>
<feature type="domain" description="UvrD-like helicase ATP-binding" evidence="5">
    <location>
        <begin position="3"/>
        <end position="30"/>
    </location>
</feature>
<name>A0A921T4C9_9BACL</name>
<accession>A0A921T4C9</accession>
<evidence type="ECO:0000259" key="5">
    <source>
        <dbReference type="Pfam" id="PF00580"/>
    </source>
</evidence>
<keyword evidence="2" id="KW-0378">Hydrolase</keyword>
<dbReference type="AlphaFoldDB" id="A0A921T4C9"/>
<proteinExistence type="predicted"/>
<evidence type="ECO:0000313" key="7">
    <source>
        <dbReference type="Proteomes" id="UP000700212"/>
    </source>
</evidence>
<dbReference type="InterPro" id="IPR014016">
    <property type="entry name" value="UvrD-like_ATP-bd"/>
</dbReference>
<evidence type="ECO:0000256" key="2">
    <source>
        <dbReference type="ARBA" id="ARBA00022801"/>
    </source>
</evidence>
<dbReference type="EMBL" id="DYTV01000051">
    <property type="protein sequence ID" value="HJH10835.1"/>
    <property type="molecule type" value="Genomic_DNA"/>
</dbReference>
<reference evidence="6" key="2">
    <citation type="submission" date="2021-09" db="EMBL/GenBank/DDBJ databases">
        <authorList>
            <person name="Gilroy R."/>
        </authorList>
    </citation>
    <scope>NUCLEOTIDE SEQUENCE</scope>
    <source>
        <strain evidence="6">CHK160-4876</strain>
    </source>
</reference>
<protein>
    <submittedName>
        <fullName evidence="6">UvrD-helicase domain-containing protein</fullName>
    </submittedName>
</protein>
<evidence type="ECO:0000313" key="6">
    <source>
        <dbReference type="EMBL" id="HJH10835.1"/>
    </source>
</evidence>
<dbReference type="Pfam" id="PF00580">
    <property type="entry name" value="UvrD-helicase"/>
    <property type="match status" value="1"/>
</dbReference>
<keyword evidence="1" id="KW-0547">Nucleotide-binding</keyword>
<evidence type="ECO:0000256" key="1">
    <source>
        <dbReference type="ARBA" id="ARBA00022741"/>
    </source>
</evidence>
<reference evidence="6" key="1">
    <citation type="journal article" date="2021" name="PeerJ">
        <title>Extensive microbial diversity within the chicken gut microbiome revealed by metagenomics and culture.</title>
        <authorList>
            <person name="Gilroy R."/>
            <person name="Ravi A."/>
            <person name="Getino M."/>
            <person name="Pursley I."/>
            <person name="Horton D.L."/>
            <person name="Alikhan N.F."/>
            <person name="Baker D."/>
            <person name="Gharbi K."/>
            <person name="Hall N."/>
            <person name="Watson M."/>
            <person name="Adriaenssens E.M."/>
            <person name="Foster-Nyarko E."/>
            <person name="Jarju S."/>
            <person name="Secka A."/>
            <person name="Antonio M."/>
            <person name="Oren A."/>
            <person name="Chaudhuri R.R."/>
            <person name="La Ragione R."/>
            <person name="Hildebrand F."/>
            <person name="Pallen M.J."/>
        </authorList>
    </citation>
    <scope>NUCLEOTIDE SEQUENCE</scope>
    <source>
        <strain evidence="6">CHK160-4876</strain>
    </source>
</reference>
<dbReference type="Proteomes" id="UP000700212">
    <property type="component" value="Unassembled WGS sequence"/>
</dbReference>
<dbReference type="Gene3D" id="3.40.50.300">
    <property type="entry name" value="P-loop containing nucleotide triphosphate hydrolases"/>
    <property type="match status" value="1"/>
</dbReference>
<evidence type="ECO:0000256" key="4">
    <source>
        <dbReference type="ARBA" id="ARBA00022840"/>
    </source>
</evidence>
<keyword evidence="4" id="KW-0067">ATP-binding</keyword>
<keyword evidence="3" id="KW-0347">Helicase</keyword>
<sequence>MSNHSQYQLVTLLAAKFKNLCVVGDSDQSIVRP</sequence>
<gene>
    <name evidence="6" type="ORF">K8V30_03910</name>
</gene>
<evidence type="ECO:0000256" key="3">
    <source>
        <dbReference type="ARBA" id="ARBA00022806"/>
    </source>
</evidence>
<dbReference type="GO" id="GO:0005524">
    <property type="term" value="F:ATP binding"/>
    <property type="evidence" value="ECO:0007669"/>
    <property type="project" value="UniProtKB-KW"/>
</dbReference>
<dbReference type="GO" id="GO:0004386">
    <property type="term" value="F:helicase activity"/>
    <property type="evidence" value="ECO:0007669"/>
    <property type="project" value="UniProtKB-KW"/>
</dbReference>
<dbReference type="GO" id="GO:0016787">
    <property type="term" value="F:hydrolase activity"/>
    <property type="evidence" value="ECO:0007669"/>
    <property type="project" value="UniProtKB-KW"/>
</dbReference>